<evidence type="ECO:0000256" key="9">
    <source>
        <dbReference type="ARBA" id="ARBA00022692"/>
    </source>
</evidence>
<evidence type="ECO:0000256" key="2">
    <source>
        <dbReference type="ARBA" id="ARBA00004172"/>
    </source>
</evidence>
<dbReference type="AlphaFoldDB" id="A0A7S1F0M8"/>
<evidence type="ECO:0000256" key="17">
    <source>
        <dbReference type="ARBA" id="ARBA00024088"/>
    </source>
</evidence>
<evidence type="ECO:0000256" key="11">
    <source>
        <dbReference type="ARBA" id="ARBA00022989"/>
    </source>
</evidence>
<evidence type="ECO:0000256" key="16">
    <source>
        <dbReference type="ARBA" id="ARBA00024003"/>
    </source>
</evidence>
<evidence type="ECO:0000256" key="14">
    <source>
        <dbReference type="ARBA" id="ARBA00023136"/>
    </source>
</evidence>
<dbReference type="Pfam" id="PF05915">
    <property type="entry name" value="TMEM_230_134"/>
    <property type="match status" value="1"/>
</dbReference>
<evidence type="ECO:0000256" key="7">
    <source>
        <dbReference type="ARBA" id="ARBA00004603"/>
    </source>
</evidence>
<dbReference type="GO" id="GO:0005776">
    <property type="term" value="C:autophagosome"/>
    <property type="evidence" value="ECO:0007669"/>
    <property type="project" value="UniProtKB-SubCell"/>
</dbReference>
<evidence type="ECO:0000256" key="5">
    <source>
        <dbReference type="ARBA" id="ARBA00004419"/>
    </source>
</evidence>
<evidence type="ECO:0000256" key="1">
    <source>
        <dbReference type="ARBA" id="ARBA00004141"/>
    </source>
</evidence>
<dbReference type="GO" id="GO:0005794">
    <property type="term" value="C:Golgi apparatus"/>
    <property type="evidence" value="ECO:0007669"/>
    <property type="project" value="UniProtKB-SubCell"/>
</dbReference>
<keyword evidence="15" id="KW-0968">Cytoplasmic vesicle</keyword>
<keyword evidence="12" id="KW-0770">Synapse</keyword>
<comment type="subcellular location">
    <subcellularLocation>
        <location evidence="5">Cytoplasmic vesicle</location>
        <location evidence="5">Autophagosome</location>
    </subcellularLocation>
    <subcellularLocation>
        <location evidence="3">Cytoplasmic vesicle</location>
        <location evidence="3">Secretory vesicle</location>
        <location evidence="3">Synaptic vesicle</location>
    </subcellularLocation>
    <subcellularLocation>
        <location evidence="4">Early endosome</location>
    </subcellularLocation>
    <subcellularLocation>
        <location evidence="6">Golgi apparatus</location>
        <location evidence="6">trans-Golgi network</location>
    </subcellularLocation>
    <subcellularLocation>
        <location evidence="7">Late endosome</location>
    </subcellularLocation>
    <subcellularLocation>
        <location evidence="1">Membrane</location>
        <topology evidence="1">Multi-pass membrane protein</topology>
    </subcellularLocation>
    <subcellularLocation>
        <location evidence="2">Recycling endosome</location>
    </subcellularLocation>
</comment>
<comment type="similarity">
    <text evidence="8">Belongs to the TMEM134/TMEM230 family.</text>
</comment>
<accession>A0A7S1F0M8</accession>
<keyword evidence="14 19" id="KW-0472">Membrane</keyword>
<dbReference type="PANTHER" id="PTHR15664:SF6">
    <property type="entry name" value="TRANSMEMBRANE PROTEIN 230"/>
    <property type="match status" value="1"/>
</dbReference>
<comment type="function">
    <text evidence="16">Involved in trafficking and recycling of synaptic vesicles.</text>
</comment>
<evidence type="ECO:0000256" key="18">
    <source>
        <dbReference type="SAM" id="MobiDB-lite"/>
    </source>
</evidence>
<evidence type="ECO:0000256" key="8">
    <source>
        <dbReference type="ARBA" id="ARBA00007743"/>
    </source>
</evidence>
<keyword evidence="11 19" id="KW-1133">Transmembrane helix</keyword>
<evidence type="ECO:0000256" key="10">
    <source>
        <dbReference type="ARBA" id="ARBA00022753"/>
    </source>
</evidence>
<evidence type="ECO:0000313" key="20">
    <source>
        <dbReference type="EMBL" id="CAD8836348.1"/>
    </source>
</evidence>
<dbReference type="InterPro" id="IPR044234">
    <property type="entry name" value="TMEM230"/>
</dbReference>
<dbReference type="GO" id="GO:0055037">
    <property type="term" value="C:recycling endosome"/>
    <property type="evidence" value="ECO:0007669"/>
    <property type="project" value="UniProtKB-SubCell"/>
</dbReference>
<feature type="transmembrane region" description="Helical" evidence="19">
    <location>
        <begin position="35"/>
        <end position="57"/>
    </location>
</feature>
<feature type="transmembrane region" description="Helical" evidence="19">
    <location>
        <begin position="69"/>
        <end position="92"/>
    </location>
</feature>
<evidence type="ECO:0000256" key="19">
    <source>
        <dbReference type="SAM" id="Phobius"/>
    </source>
</evidence>
<reference evidence="20" key="1">
    <citation type="submission" date="2021-01" db="EMBL/GenBank/DDBJ databases">
        <authorList>
            <person name="Corre E."/>
            <person name="Pelletier E."/>
            <person name="Niang G."/>
            <person name="Scheremetjew M."/>
            <person name="Finn R."/>
            <person name="Kale V."/>
            <person name="Holt S."/>
            <person name="Cochrane G."/>
            <person name="Meng A."/>
            <person name="Brown T."/>
            <person name="Cohen L."/>
        </authorList>
    </citation>
    <scope>NUCLEOTIDE SEQUENCE</scope>
</reference>
<evidence type="ECO:0000256" key="12">
    <source>
        <dbReference type="ARBA" id="ARBA00023018"/>
    </source>
</evidence>
<feature type="region of interest" description="Disordered" evidence="18">
    <location>
        <begin position="1"/>
        <end position="27"/>
    </location>
</feature>
<dbReference type="GO" id="GO:0005770">
    <property type="term" value="C:late endosome"/>
    <property type="evidence" value="ECO:0007669"/>
    <property type="project" value="UniProtKB-SubCell"/>
</dbReference>
<dbReference type="InterPro" id="IPR008590">
    <property type="entry name" value="TMEM_230/134"/>
</dbReference>
<evidence type="ECO:0000256" key="15">
    <source>
        <dbReference type="ARBA" id="ARBA00023329"/>
    </source>
</evidence>
<evidence type="ECO:0000256" key="13">
    <source>
        <dbReference type="ARBA" id="ARBA00023034"/>
    </source>
</evidence>
<dbReference type="PANTHER" id="PTHR15664">
    <property type="entry name" value="C20ORF30 PROTEIN"/>
    <property type="match status" value="1"/>
</dbReference>
<organism evidence="20">
    <name type="scientific">Noctiluca scintillans</name>
    <name type="common">Sea sparkle</name>
    <name type="synonym">Red tide dinoflagellate</name>
    <dbReference type="NCBI Taxonomy" id="2966"/>
    <lineage>
        <taxon>Eukaryota</taxon>
        <taxon>Sar</taxon>
        <taxon>Alveolata</taxon>
        <taxon>Dinophyceae</taxon>
        <taxon>Noctilucales</taxon>
        <taxon>Noctilucaceae</taxon>
        <taxon>Noctiluca</taxon>
    </lineage>
</organism>
<keyword evidence="10" id="KW-0967">Endosome</keyword>
<sequence length="104" mass="11827">MSDLHHRRGEVKQHYSRLREEPKPLRPPKVPLKELFLSFGLFIIGITFLVLGATSFWSVSFQESLPFTLIGAICFIPGAYHAHIFVMIFAGVPGYSYDMILTTQ</sequence>
<dbReference type="EMBL" id="HBFQ01015459">
    <property type="protein sequence ID" value="CAD8836348.1"/>
    <property type="molecule type" value="Transcribed_RNA"/>
</dbReference>
<proteinExistence type="inferred from homology"/>
<keyword evidence="9 19" id="KW-0812">Transmembrane</keyword>
<protein>
    <recommendedName>
        <fullName evidence="17">Transmembrane protein 230</fullName>
    </recommendedName>
</protein>
<evidence type="ECO:0000256" key="6">
    <source>
        <dbReference type="ARBA" id="ARBA00004601"/>
    </source>
</evidence>
<keyword evidence="13" id="KW-0333">Golgi apparatus</keyword>
<gene>
    <name evidence="20" type="ORF">NSCI0253_LOCUS10696</name>
</gene>
<dbReference type="GO" id="GO:0005769">
    <property type="term" value="C:early endosome"/>
    <property type="evidence" value="ECO:0007669"/>
    <property type="project" value="UniProtKB-SubCell"/>
</dbReference>
<feature type="compositionally biased region" description="Basic and acidic residues" evidence="18">
    <location>
        <begin position="10"/>
        <end position="24"/>
    </location>
</feature>
<evidence type="ECO:0000256" key="4">
    <source>
        <dbReference type="ARBA" id="ARBA00004412"/>
    </source>
</evidence>
<evidence type="ECO:0000256" key="3">
    <source>
        <dbReference type="ARBA" id="ARBA00004234"/>
    </source>
</evidence>
<dbReference type="GO" id="GO:0016020">
    <property type="term" value="C:membrane"/>
    <property type="evidence" value="ECO:0007669"/>
    <property type="project" value="UniProtKB-SubCell"/>
</dbReference>
<name>A0A7S1F0M8_NOCSC</name>